<dbReference type="SUPFAM" id="SSF47413">
    <property type="entry name" value="lambda repressor-like DNA-binding domains"/>
    <property type="match status" value="1"/>
</dbReference>
<organism evidence="2 3">
    <name type="scientific">Inconstantimicrobium porci</name>
    <dbReference type="NCBI Taxonomy" id="2652291"/>
    <lineage>
        <taxon>Bacteria</taxon>
        <taxon>Bacillati</taxon>
        <taxon>Bacillota</taxon>
        <taxon>Clostridia</taxon>
        <taxon>Eubacteriales</taxon>
        <taxon>Clostridiaceae</taxon>
        <taxon>Inconstantimicrobium</taxon>
    </lineage>
</organism>
<dbReference type="GO" id="GO:0003677">
    <property type="term" value="F:DNA binding"/>
    <property type="evidence" value="ECO:0007669"/>
    <property type="project" value="InterPro"/>
</dbReference>
<dbReference type="InterPro" id="IPR011990">
    <property type="entry name" value="TPR-like_helical_dom_sf"/>
</dbReference>
<sequence>MEILSIGEKIKRSRIYKGITLKDLCEDKISMSKMSSIENNKIKPDEDILKFVAEKLDLRLEYLKQDVREQITTNMSSVGNYKGEELEQYLKFNLEHSTRYCYTDLSLKIIHRLFNYYLETGKYNEVETLIPNYYELYQENVDVEKVYYKDMAMYFFKAEEYLEAITYFDKLCKSADEYNLDDNNIGQNYLYESICYSNLSLFDKASYYINESLNNVEKITDNKIKGEIMTQYLCLELKTSNKFDEQIFRQACECLEEYKDILSESYLRIAKIFSDKGNNEKFNEFMNKSLEARGSSKSYEYANYLIRCLEVLISCGEINKAESISDETLNLAIYFNDVKLIDKAYYYKAQICGCKQEERQMEMYMNLSMDALMKFGTPKQRYKRYMEMGYMYYELQDLQESLKYFSLANRIKNKL</sequence>
<protein>
    <submittedName>
        <fullName evidence="2">Helix-turn-helix transcriptional regulator</fullName>
    </submittedName>
</protein>
<dbReference type="AlphaFoldDB" id="A0A7X2MX21"/>
<reference evidence="2 3" key="1">
    <citation type="submission" date="2019-08" db="EMBL/GenBank/DDBJ databases">
        <title>In-depth cultivation of the pig gut microbiome towards novel bacterial diversity and tailored functional studies.</title>
        <authorList>
            <person name="Wylensek D."/>
            <person name="Hitch T.C.A."/>
            <person name="Clavel T."/>
        </authorList>
    </citation>
    <scope>NUCLEOTIDE SEQUENCE [LARGE SCALE GENOMIC DNA]</scope>
    <source>
        <strain evidence="2 3">WCA-383-APC-5B</strain>
    </source>
</reference>
<dbReference type="Gene3D" id="1.10.260.40">
    <property type="entry name" value="lambda repressor-like DNA-binding domains"/>
    <property type="match status" value="1"/>
</dbReference>
<keyword evidence="3" id="KW-1185">Reference proteome</keyword>
<feature type="domain" description="HTH cro/C1-type" evidence="1">
    <location>
        <begin position="10"/>
        <end position="63"/>
    </location>
</feature>
<name>A0A7X2MX21_9CLOT</name>
<dbReference type="InterPro" id="IPR001387">
    <property type="entry name" value="Cro/C1-type_HTH"/>
</dbReference>
<comment type="caution">
    <text evidence="2">The sequence shown here is derived from an EMBL/GenBank/DDBJ whole genome shotgun (WGS) entry which is preliminary data.</text>
</comment>
<proteinExistence type="predicted"/>
<dbReference type="RefSeq" id="WP_154530549.1">
    <property type="nucleotide sequence ID" value="NZ_JAQXTV010000001.1"/>
</dbReference>
<dbReference type="InterPro" id="IPR010982">
    <property type="entry name" value="Lambda_DNA-bd_dom_sf"/>
</dbReference>
<dbReference type="PROSITE" id="PS50943">
    <property type="entry name" value="HTH_CROC1"/>
    <property type="match status" value="1"/>
</dbReference>
<dbReference type="EMBL" id="VULX01000003">
    <property type="protein sequence ID" value="MSR90669.1"/>
    <property type="molecule type" value="Genomic_DNA"/>
</dbReference>
<dbReference type="Proteomes" id="UP000460287">
    <property type="component" value="Unassembled WGS sequence"/>
</dbReference>
<gene>
    <name evidence="2" type="ORF">FYJ33_04365</name>
</gene>
<evidence type="ECO:0000313" key="3">
    <source>
        <dbReference type="Proteomes" id="UP000460287"/>
    </source>
</evidence>
<accession>A0A7X2MX21</accession>
<evidence type="ECO:0000313" key="2">
    <source>
        <dbReference type="EMBL" id="MSR90669.1"/>
    </source>
</evidence>
<dbReference type="CDD" id="cd00093">
    <property type="entry name" value="HTH_XRE"/>
    <property type="match status" value="1"/>
</dbReference>
<dbReference type="Gene3D" id="1.25.40.10">
    <property type="entry name" value="Tetratricopeptide repeat domain"/>
    <property type="match status" value="1"/>
</dbReference>
<evidence type="ECO:0000259" key="1">
    <source>
        <dbReference type="PROSITE" id="PS50943"/>
    </source>
</evidence>